<evidence type="ECO:0000256" key="2">
    <source>
        <dbReference type="SAM" id="SignalP"/>
    </source>
</evidence>
<gene>
    <name evidence="3" type="ORF">FEM41_05905</name>
</gene>
<dbReference type="Proteomes" id="UP000302163">
    <property type="component" value="Chromosome"/>
</dbReference>
<name>A0A4P8YL71_9ENTR</name>
<feature type="signal peptide" evidence="2">
    <location>
        <begin position="1"/>
        <end position="19"/>
    </location>
</feature>
<keyword evidence="2" id="KW-0732">Signal</keyword>
<dbReference type="RefSeq" id="WP_138095108.1">
    <property type="nucleotide sequence ID" value="NZ_CP040428.1"/>
</dbReference>
<evidence type="ECO:0000256" key="1">
    <source>
        <dbReference type="SAM" id="MobiDB-lite"/>
    </source>
</evidence>
<reference evidence="3 4" key="1">
    <citation type="submission" date="2019-05" db="EMBL/GenBank/DDBJ databases">
        <title>Complete genome sequence of Izhakiella calystegiae KSNA2, an endophyte isolated from beach morning glory (Calystegia soldanella).</title>
        <authorList>
            <person name="Jiang L."/>
            <person name="Jeong J.C."/>
            <person name="Kim C.Y."/>
            <person name="Kim D.H."/>
            <person name="Kim S.W."/>
            <person name="Lee j."/>
        </authorList>
    </citation>
    <scope>NUCLEOTIDE SEQUENCE [LARGE SCALE GENOMIC DNA]</scope>
    <source>
        <strain evidence="3 4">KSNA2</strain>
    </source>
</reference>
<keyword evidence="4" id="KW-1185">Reference proteome</keyword>
<evidence type="ECO:0000313" key="3">
    <source>
        <dbReference type="EMBL" id="QCT19222.1"/>
    </source>
</evidence>
<feature type="region of interest" description="Disordered" evidence="1">
    <location>
        <begin position="116"/>
        <end position="136"/>
    </location>
</feature>
<dbReference type="AlphaFoldDB" id="A0A4P8YL71"/>
<dbReference type="OrthoDB" id="6515265at2"/>
<dbReference type="KEGG" id="izh:FEM41_05905"/>
<dbReference type="EMBL" id="CP040428">
    <property type="protein sequence ID" value="QCT19222.1"/>
    <property type="molecule type" value="Genomic_DNA"/>
</dbReference>
<sequence>MKLWLAGLALMVASSSTWAMNYRIVQSPSQKLDVWIDNVSGKKPAAWCGNTLALRIVTGGKKDPEALKAFMPRLGMLLARQCPAMERIDWHLEDSAGKRLADGSASQSDKWALKVEADAPPPNPETLSPPASRAQPQTFSLKSDCRVRTFWPQNGALFIPEQGDNCKKGEWLNQRGQMAGHSVAFIQGYPVAGLGEKAAINNLNISAASHERLVVSDERSPQSWMILPWSTPVSGWHSQGTVAVEISRRQAEDAAELRARLNEVRKVWSGYLPAGQSLTILLIEKLHPTLRDPAAGAYRTLK</sequence>
<evidence type="ECO:0000313" key="4">
    <source>
        <dbReference type="Proteomes" id="UP000302163"/>
    </source>
</evidence>
<accession>A0A4P8YL71</accession>
<feature type="chain" id="PRO_5020735655" evidence="2">
    <location>
        <begin position="20"/>
        <end position="302"/>
    </location>
</feature>
<organism evidence="3 4">
    <name type="scientific">Jejubacter calystegiae</name>
    <dbReference type="NCBI Taxonomy" id="2579935"/>
    <lineage>
        <taxon>Bacteria</taxon>
        <taxon>Pseudomonadati</taxon>
        <taxon>Pseudomonadota</taxon>
        <taxon>Gammaproteobacteria</taxon>
        <taxon>Enterobacterales</taxon>
        <taxon>Enterobacteriaceae</taxon>
        <taxon>Jejubacter</taxon>
    </lineage>
</organism>
<protein>
    <submittedName>
        <fullName evidence="3">Uncharacterized protein</fullName>
    </submittedName>
</protein>
<proteinExistence type="predicted"/>